<reference evidence="1" key="1">
    <citation type="submission" date="2023-10" db="EMBL/GenBank/DDBJ databases">
        <authorList>
            <person name="Chen Y."/>
            <person name="Shah S."/>
            <person name="Dougan E. K."/>
            <person name="Thang M."/>
            <person name="Chan C."/>
        </authorList>
    </citation>
    <scope>NUCLEOTIDE SEQUENCE [LARGE SCALE GENOMIC DNA]</scope>
</reference>
<accession>A0ABN9SDU0</accession>
<dbReference type="Gene3D" id="3.40.50.1820">
    <property type="entry name" value="alpha/beta hydrolase"/>
    <property type="match status" value="1"/>
</dbReference>
<proteinExistence type="predicted"/>
<evidence type="ECO:0008006" key="3">
    <source>
        <dbReference type="Google" id="ProtNLM"/>
    </source>
</evidence>
<gene>
    <name evidence="1" type="ORF">PCOR1329_LOCUS28440</name>
</gene>
<sequence length="319" mass="34459">CAGGCVRAYVGARSGFTAAPAGSVRVVTAELPLGQPTGQWSEPEWIAPSGAETVPLTEFAGSGQINSLGGVPALRGMQCPLQFATEEIVLSFLLYVPEPAEPAPLLLFFHGDNARDTACCPMPGLADFADTYGPAEVCKGRRKAEHEARRFVVVTPCSPAEYWFFRYPAVHDSGAYVPAVERWVRALARWTEALGLTCPRACGGLRLVGQSMGGYAALELARAMPEEVAAIGCGAPCFDAFRLDRLAQRIQNIPLWILIGRQDTMCAFEEAATLALRLRDLKAKFVRLSSLGIRAHSDACKQLDKAFLFRWLLNPLGDG</sequence>
<evidence type="ECO:0000313" key="1">
    <source>
        <dbReference type="EMBL" id="CAK0829529.1"/>
    </source>
</evidence>
<dbReference type="Proteomes" id="UP001189429">
    <property type="component" value="Unassembled WGS sequence"/>
</dbReference>
<keyword evidence="2" id="KW-1185">Reference proteome</keyword>
<name>A0ABN9SDU0_9DINO</name>
<comment type="caution">
    <text evidence="1">The sequence shown here is derived from an EMBL/GenBank/DDBJ whole genome shotgun (WGS) entry which is preliminary data.</text>
</comment>
<protein>
    <recommendedName>
        <fullName evidence="3">Phospholipase/carboxylesterase/thioesterase domain-containing protein</fullName>
    </recommendedName>
</protein>
<dbReference type="SUPFAM" id="SSF53474">
    <property type="entry name" value="alpha/beta-Hydrolases"/>
    <property type="match status" value="1"/>
</dbReference>
<evidence type="ECO:0000313" key="2">
    <source>
        <dbReference type="Proteomes" id="UP001189429"/>
    </source>
</evidence>
<dbReference type="InterPro" id="IPR029058">
    <property type="entry name" value="AB_hydrolase_fold"/>
</dbReference>
<feature type="non-terminal residue" evidence="1">
    <location>
        <position position="1"/>
    </location>
</feature>
<dbReference type="EMBL" id="CAUYUJ010010497">
    <property type="protein sequence ID" value="CAK0829529.1"/>
    <property type="molecule type" value="Genomic_DNA"/>
</dbReference>
<organism evidence="1 2">
    <name type="scientific">Prorocentrum cordatum</name>
    <dbReference type="NCBI Taxonomy" id="2364126"/>
    <lineage>
        <taxon>Eukaryota</taxon>
        <taxon>Sar</taxon>
        <taxon>Alveolata</taxon>
        <taxon>Dinophyceae</taxon>
        <taxon>Prorocentrales</taxon>
        <taxon>Prorocentraceae</taxon>
        <taxon>Prorocentrum</taxon>
    </lineage>
</organism>